<evidence type="ECO:0000256" key="5">
    <source>
        <dbReference type="ARBA" id="ARBA00023273"/>
    </source>
</evidence>
<dbReference type="GO" id="GO:0043014">
    <property type="term" value="F:alpha-tubulin binding"/>
    <property type="evidence" value="ECO:0007669"/>
    <property type="project" value="TreeGrafter"/>
</dbReference>
<evidence type="ECO:0000313" key="7">
    <source>
        <dbReference type="EMBL" id="CAH0556686.1"/>
    </source>
</evidence>
<dbReference type="Gene3D" id="2.30.29.170">
    <property type="match status" value="3"/>
</dbReference>
<dbReference type="GO" id="GO:0060285">
    <property type="term" value="P:cilium-dependent cell motility"/>
    <property type="evidence" value="ECO:0007669"/>
    <property type="project" value="TreeGrafter"/>
</dbReference>
<dbReference type="FunFam" id="2.30.29.170:FF:000004">
    <property type="entry name" value="EF-hand domain containing 2"/>
    <property type="match status" value="1"/>
</dbReference>
<reference evidence="7" key="1">
    <citation type="submission" date="2021-12" db="EMBL/GenBank/DDBJ databases">
        <authorList>
            <person name="King R."/>
        </authorList>
    </citation>
    <scope>NUCLEOTIDE SEQUENCE</scope>
</reference>
<proteinExistence type="predicted"/>
<feature type="domain" description="DM10" evidence="6">
    <location>
        <begin position="88"/>
        <end position="193"/>
    </location>
</feature>
<dbReference type="GO" id="GO:0007052">
    <property type="term" value="P:mitotic spindle organization"/>
    <property type="evidence" value="ECO:0007669"/>
    <property type="project" value="TreeGrafter"/>
</dbReference>
<feature type="domain" description="DM10" evidence="6">
    <location>
        <begin position="414"/>
        <end position="518"/>
    </location>
</feature>
<keyword evidence="2" id="KW-0963">Cytoplasm</keyword>
<evidence type="ECO:0000256" key="2">
    <source>
        <dbReference type="ARBA" id="ARBA00022490"/>
    </source>
</evidence>
<dbReference type="GO" id="GO:0000281">
    <property type="term" value="P:mitotic cytokinesis"/>
    <property type="evidence" value="ECO:0007669"/>
    <property type="project" value="TreeGrafter"/>
</dbReference>
<organism evidence="7 8">
    <name type="scientific">Brassicogethes aeneus</name>
    <name type="common">Rape pollen beetle</name>
    <name type="synonym">Meligethes aeneus</name>
    <dbReference type="NCBI Taxonomy" id="1431903"/>
    <lineage>
        <taxon>Eukaryota</taxon>
        <taxon>Metazoa</taxon>
        <taxon>Ecdysozoa</taxon>
        <taxon>Arthropoda</taxon>
        <taxon>Hexapoda</taxon>
        <taxon>Insecta</taxon>
        <taxon>Pterygota</taxon>
        <taxon>Neoptera</taxon>
        <taxon>Endopterygota</taxon>
        <taxon>Coleoptera</taxon>
        <taxon>Polyphaga</taxon>
        <taxon>Cucujiformia</taxon>
        <taxon>Nitidulidae</taxon>
        <taxon>Meligethinae</taxon>
        <taxon>Brassicogethes</taxon>
    </lineage>
</organism>
<dbReference type="PANTHER" id="PTHR12086">
    <property type="entry name" value="EF-HAND DOMAIN C-TERMINAL CONTAINING PROTEIN"/>
    <property type="match status" value="1"/>
</dbReference>
<dbReference type="GO" id="GO:0005930">
    <property type="term" value="C:axoneme"/>
    <property type="evidence" value="ECO:0007669"/>
    <property type="project" value="UniProtKB-SubCell"/>
</dbReference>
<dbReference type="GO" id="GO:0072686">
    <property type="term" value="C:mitotic spindle"/>
    <property type="evidence" value="ECO:0007669"/>
    <property type="project" value="TreeGrafter"/>
</dbReference>
<dbReference type="FunFam" id="2.30.29.170:FF:000001">
    <property type="entry name" value="EF-hand domain containing 1"/>
    <property type="match status" value="1"/>
</dbReference>
<dbReference type="InterPro" id="IPR040193">
    <property type="entry name" value="EFHC1/EFHC2/EFHB"/>
</dbReference>
<dbReference type="Pfam" id="PF06565">
    <property type="entry name" value="DM10_dom"/>
    <property type="match status" value="3"/>
</dbReference>
<dbReference type="EMBL" id="OV121136">
    <property type="protein sequence ID" value="CAH0556686.1"/>
    <property type="molecule type" value="Genomic_DNA"/>
</dbReference>
<evidence type="ECO:0000313" key="8">
    <source>
        <dbReference type="Proteomes" id="UP001154078"/>
    </source>
</evidence>
<evidence type="ECO:0000256" key="4">
    <source>
        <dbReference type="ARBA" id="ARBA00023212"/>
    </source>
</evidence>
<keyword evidence="4" id="KW-0206">Cytoskeleton</keyword>
<protein>
    <recommendedName>
        <fullName evidence="6">DM10 domain-containing protein</fullName>
    </recommendedName>
</protein>
<dbReference type="SMART" id="SM00676">
    <property type="entry name" value="DM10"/>
    <property type="match status" value="3"/>
</dbReference>
<dbReference type="AlphaFoldDB" id="A0A9P0B6Z8"/>
<gene>
    <name evidence="7" type="ORF">MELIAE_LOCUS7578</name>
</gene>
<accession>A0A9P0B6Z8</accession>
<dbReference type="OrthoDB" id="10255210at2759"/>
<evidence type="ECO:0000259" key="6">
    <source>
        <dbReference type="PROSITE" id="PS51336"/>
    </source>
</evidence>
<keyword evidence="8" id="KW-1185">Reference proteome</keyword>
<dbReference type="InterPro" id="IPR006602">
    <property type="entry name" value="DM10_dom"/>
</dbReference>
<keyword evidence="5" id="KW-0966">Cell projection</keyword>
<sequence length="762" mass="88078">MAGLPKLPGLSFTDPTQTRFHKSATFDIINGYTIPKSNFLAPGGRELESNSVKYIQKSDPVRFDPSLTYGRTRSKPLPQFIPNYALYDKKCLTFNAFFKQSVVESPLEHFRIRIVNIIYFLEDDTISVMEPRVINSGLDQGKLIRRQKIPKYITGEVYTWKDFAVGKDLCFYGVVYHTVDCDLFTREYMASQGLIMDEPEQMPTDLYTQQRKSREGVPISKTPSADDNLRRFLEYDGKVLKFKAVWDDRDSEYGELRKYEVLYFLADDGISVKEVHEKNDGRDPFPLLLRKTKLPKIYTDRPVTFPSIYYETSDAEVVEYYNPQDLKVGETIFILGRKFLLYDCDESTRNYYKKVFCIDQNAAIDITEKPKRQPPEKVMPPHDGFGSLEDSLQNTLTFMPKTPKKDVIRQILNANKYLRYTMVMDTVHPEDSIRNFVLSYSLADSTCKIHEPPINNSGFKGGQYLSNYLLVVPGSDPLNPDYYSPAHFHIGALITVFKQRFIITGADLYVYRYMLANSDKFPCEVIDNLRNYMYNKGYLNDDVKDQFQENMEAAKIDYSGKLETQMRRSTEEKEIKKTDMEKCLELVKAGGGMDPEEEARIRAGILQEYEDSLKREREIMPYGIKPVNESCRYPVVIGDIKSSVCPEDETNTATYTPKHIDTPEEKVEKYYAKVLKKEHHICTEKQPVECLDQPPYHIATRDMVEQPTPLMVQPPDLPPGACNVKQVRFADSVDRCEQDKYNMCNLGHDRTHCDCTDYQKKC</sequence>
<evidence type="ECO:0000256" key="1">
    <source>
        <dbReference type="ARBA" id="ARBA00004430"/>
    </source>
</evidence>
<keyword evidence="3" id="KW-0677">Repeat</keyword>
<comment type="subcellular location">
    <subcellularLocation>
        <location evidence="1">Cytoplasm</location>
        <location evidence="1">Cytoskeleton</location>
        <location evidence="1">Cilium axoneme</location>
    </subcellularLocation>
</comment>
<dbReference type="FunFam" id="2.30.29.170:FF:000002">
    <property type="entry name" value="EF-hand domain (C-terminal) containing 1"/>
    <property type="match status" value="1"/>
</dbReference>
<dbReference type="PANTHER" id="PTHR12086:SF9">
    <property type="entry name" value="EF-HAND DOMAIN-CONTAINING PROTEIN 1"/>
    <property type="match status" value="1"/>
</dbReference>
<feature type="domain" description="DM10" evidence="6">
    <location>
        <begin position="236"/>
        <end position="356"/>
    </location>
</feature>
<dbReference type="PROSITE" id="PS51336">
    <property type="entry name" value="DM10"/>
    <property type="match status" value="3"/>
</dbReference>
<dbReference type="Proteomes" id="UP001154078">
    <property type="component" value="Chromosome 5"/>
</dbReference>
<evidence type="ECO:0000256" key="3">
    <source>
        <dbReference type="ARBA" id="ARBA00022737"/>
    </source>
</evidence>
<name>A0A9P0B6Z8_BRAAE</name>